<keyword evidence="1" id="KW-0436">Ligase</keyword>
<dbReference type="SUPFAM" id="SSF56801">
    <property type="entry name" value="Acetyl-CoA synthetase-like"/>
    <property type="match status" value="1"/>
</dbReference>
<dbReference type="PANTHER" id="PTHR36932:SF1">
    <property type="entry name" value="CAPSULAR POLYSACCHARIDE BIOSYNTHESIS PROTEIN"/>
    <property type="match status" value="1"/>
</dbReference>
<evidence type="ECO:0000313" key="2">
    <source>
        <dbReference type="Proteomes" id="UP001597545"/>
    </source>
</evidence>
<dbReference type="Gene3D" id="3.40.50.12780">
    <property type="entry name" value="N-terminal domain of ligase-like"/>
    <property type="match status" value="1"/>
</dbReference>
<name>A0ABW5KP85_9SPHI</name>
<dbReference type="Proteomes" id="UP001597545">
    <property type="component" value="Unassembled WGS sequence"/>
</dbReference>
<organism evidence="1 2">
    <name type="scientific">Sphingobacterium suaedae</name>
    <dbReference type="NCBI Taxonomy" id="1686402"/>
    <lineage>
        <taxon>Bacteria</taxon>
        <taxon>Pseudomonadati</taxon>
        <taxon>Bacteroidota</taxon>
        <taxon>Sphingobacteriia</taxon>
        <taxon>Sphingobacteriales</taxon>
        <taxon>Sphingobacteriaceae</taxon>
        <taxon>Sphingobacterium</taxon>
    </lineage>
</organism>
<accession>A0ABW5KP85</accession>
<dbReference type="RefSeq" id="WP_380905734.1">
    <property type="nucleotide sequence ID" value="NZ_JBHUEG010000012.1"/>
</dbReference>
<comment type="caution">
    <text evidence="1">The sequence shown here is derived from an EMBL/GenBank/DDBJ whole genome shotgun (WGS) entry which is preliminary data.</text>
</comment>
<keyword evidence="2" id="KW-1185">Reference proteome</keyword>
<reference evidence="2" key="1">
    <citation type="journal article" date="2019" name="Int. J. Syst. Evol. Microbiol.">
        <title>The Global Catalogue of Microorganisms (GCM) 10K type strain sequencing project: providing services to taxonomists for standard genome sequencing and annotation.</title>
        <authorList>
            <consortium name="The Broad Institute Genomics Platform"/>
            <consortium name="The Broad Institute Genome Sequencing Center for Infectious Disease"/>
            <person name="Wu L."/>
            <person name="Ma J."/>
        </authorList>
    </citation>
    <scope>NUCLEOTIDE SEQUENCE [LARGE SCALE GENOMIC DNA]</scope>
    <source>
        <strain evidence="2">KCTC 42662</strain>
    </source>
</reference>
<dbReference type="InterPro" id="IPR042099">
    <property type="entry name" value="ANL_N_sf"/>
</dbReference>
<gene>
    <name evidence="1" type="ORF">ACFSR5_17345</name>
</gene>
<protein>
    <submittedName>
        <fullName evidence="1">Phenylacetate--CoA ligase family protein</fullName>
    </submittedName>
</protein>
<dbReference type="InterPro" id="IPR053158">
    <property type="entry name" value="CapK_Type1_Caps_Biosynth"/>
</dbReference>
<sequence length="438" mass="50313">MFRKTLAYCYRQIFNRKILDVVKNLKKSDILATDENLAIQIKSLKKVLQNAASNIPYYSLEFNLDLDNLTYDNFRKLPILTKAIIRENSGELLNSAYKNIDTAVKNTSGGSTGEPVEFYRTEEQAVHGMANYYYALYLNKVDIFDCSVDLWGAERDMYGGSKFNFKFFLQNKYMLNTFVLSDAIIKEYVDRLNRIKPKFIKAYVHSIYDMARYINRNNIKINFAPVIHCTTGPLYPEMRDEIKRAFNQAHVYNFYGSREVSAIATEASGHDGMNVLFDNVFVEILDDNDEPVGIGQEGNIVITTLNNDYMPLIRYKIGDRGIKGDDVAFGTLKLTKVVGRTLGVIYKKNGTKLDGQFFTTLFFNKKGIKNFQLIQETLNKLTVNIVKTELYDEDELNKILERINIELGTDVDVDLHFVPKIDLTSTGKIMYVYSKLDK</sequence>
<proteinExistence type="predicted"/>
<dbReference type="EMBL" id="JBHULR010000015">
    <property type="protein sequence ID" value="MFD2549417.1"/>
    <property type="molecule type" value="Genomic_DNA"/>
</dbReference>
<dbReference type="GO" id="GO:0016874">
    <property type="term" value="F:ligase activity"/>
    <property type="evidence" value="ECO:0007669"/>
    <property type="project" value="UniProtKB-KW"/>
</dbReference>
<evidence type="ECO:0000313" key="1">
    <source>
        <dbReference type="EMBL" id="MFD2549417.1"/>
    </source>
</evidence>
<dbReference type="PANTHER" id="PTHR36932">
    <property type="entry name" value="CAPSULAR POLYSACCHARIDE BIOSYNTHESIS PROTEIN"/>
    <property type="match status" value="1"/>
</dbReference>